<proteinExistence type="predicted"/>
<dbReference type="InterPro" id="IPR000210">
    <property type="entry name" value="BTB/POZ_dom"/>
</dbReference>
<feature type="compositionally biased region" description="Low complexity" evidence="1">
    <location>
        <begin position="322"/>
        <end position="344"/>
    </location>
</feature>
<reference evidence="3 4" key="1">
    <citation type="journal article" date="2022" name="Front. Cell. Infect. Microbiol.">
        <title>The Genomes of Two Strains of Taenia crassiceps the Animal Model for the Study of Human Cysticercosis.</title>
        <authorList>
            <person name="Bobes R.J."/>
            <person name="Estrada K."/>
            <person name="Rios-Valencia D.G."/>
            <person name="Calderon-Gallegos A."/>
            <person name="de la Torre P."/>
            <person name="Carrero J.C."/>
            <person name="Sanchez-Flores A."/>
            <person name="Laclette J.P."/>
        </authorList>
    </citation>
    <scope>NUCLEOTIDE SEQUENCE [LARGE SCALE GENOMIC DNA]</scope>
    <source>
        <strain evidence="3">WFUcys</strain>
    </source>
</reference>
<feature type="region of interest" description="Disordered" evidence="1">
    <location>
        <begin position="213"/>
        <end position="304"/>
    </location>
</feature>
<feature type="compositionally biased region" description="Polar residues" evidence="1">
    <location>
        <begin position="832"/>
        <end position="841"/>
    </location>
</feature>
<evidence type="ECO:0000259" key="2">
    <source>
        <dbReference type="PROSITE" id="PS50097"/>
    </source>
</evidence>
<sequence length="992" mass="109794">MSDETSLQTVIRNDVDLFDTGILRNDAETDNSGTDIASSPEIRLDRLRLRNSFASLDSQNRGAAASTIRLGVDGNHSAGPYRASTRHTDLFASLAELDDESTLEPFMVSPYFMRGSGHSTRSQHWHASVHHPSSTSTNDSLFDRYLNRLRVEDQVFDSDVFPEVLSEVNEPEEREDAVGPTDWRNNCKNIQDRLRSILSSERFTDVYFYIGGSEGGERSGEQESKTCKRDSRCNSVLSPRPPMCPMSRRSTASAQRRQNTEQQRRITSAIAQASGNASAVAQTTPAASDAEDLESEARNREVTVEEKAKTLATMLLSMRDTTITPESQSSISSSQSSNSSSPSEVCPYFTGTTDTAVMCHLSDISDIDVESRCEKSRDRDKSRDREREVTKSANSVTQSTARETAHGGVRRFAAHRLVLAIASPVFEAMFFGAFAEATAAAHTRSLPTASKTTDTVATLAGILEMHVTDVTPAAFQQCLHYIYYDDMTLTDALDDLYDTLYAAKKYLLTPLATACKNRLVSLMTPQNVLLQLNRCSTMDEDELFKICWHTIDVLTPEVLTSEHFTDLERQTLLKLISRETLYCEEWEIFEALMRWSKLECTRMGITVNTLNVAGVMKDFLPYIRFTTMSLEDFIIHVSKSGILSLEVQHTILLQIATKMFAESENVAGKTAEKVSCVEQEGGARASSQKRKGPQVHKCRRFTRTVALTNKEAYWSETEYVIFKVSKPVFLAGVGLFRPINKGTQLKVKVEVRQCTLNQSAEVNTPNGGFSVTYRSTGVSTLISGGSGHRHGHRHAGIQMPSYLRSSNDSRRRRELSNHGNNTHSRLSRTAEAASSPSTTIPRTLFKSVESRGGTLCALEATLNCAHSTSPVVETRFSRPIKLKSNHYYLLSVTPEEGRNTRCYFSRAPARSRVAVRTHIPFVTTTTSDIDAGMVAIEHSPPQTSKLVNFDFAFGNGSVGGDAVSSGDKHLINTLGAVGEAPHVLHILFFPVS</sequence>
<keyword evidence="4" id="KW-1185">Reference proteome</keyword>
<feature type="domain" description="BTB" evidence="2">
    <location>
        <begin position="410"/>
        <end position="491"/>
    </location>
</feature>
<dbReference type="SMART" id="SM00875">
    <property type="entry name" value="BACK"/>
    <property type="match status" value="1"/>
</dbReference>
<evidence type="ECO:0000256" key="1">
    <source>
        <dbReference type="SAM" id="MobiDB-lite"/>
    </source>
</evidence>
<feature type="region of interest" description="Disordered" evidence="1">
    <location>
        <begin position="322"/>
        <end position="346"/>
    </location>
</feature>
<accession>A0ABR4Q6Y6</accession>
<dbReference type="SUPFAM" id="SSF54695">
    <property type="entry name" value="POZ domain"/>
    <property type="match status" value="1"/>
</dbReference>
<name>A0ABR4Q6Y6_9CEST</name>
<dbReference type="InterPro" id="IPR011705">
    <property type="entry name" value="BACK"/>
</dbReference>
<feature type="region of interest" description="Disordered" evidence="1">
    <location>
        <begin position="783"/>
        <end position="843"/>
    </location>
</feature>
<dbReference type="Pfam" id="PF07707">
    <property type="entry name" value="BACK"/>
    <property type="match status" value="1"/>
</dbReference>
<comment type="caution">
    <text evidence="3">The sequence shown here is derived from an EMBL/GenBank/DDBJ whole genome shotgun (WGS) entry which is preliminary data.</text>
</comment>
<gene>
    <name evidence="3" type="ORF">TcWFU_010094</name>
</gene>
<feature type="compositionally biased region" description="Basic and acidic residues" evidence="1">
    <location>
        <begin position="215"/>
        <end position="232"/>
    </location>
</feature>
<dbReference type="InterPro" id="IPR011333">
    <property type="entry name" value="SKP1/BTB/POZ_sf"/>
</dbReference>
<feature type="compositionally biased region" description="Low complexity" evidence="1">
    <location>
        <begin position="245"/>
        <end position="257"/>
    </location>
</feature>
<feature type="region of interest" description="Disordered" evidence="1">
    <location>
        <begin position="370"/>
        <end position="405"/>
    </location>
</feature>
<dbReference type="Proteomes" id="UP001651158">
    <property type="component" value="Unassembled WGS sequence"/>
</dbReference>
<dbReference type="Gene3D" id="3.30.710.10">
    <property type="entry name" value="Potassium Channel Kv1.1, Chain A"/>
    <property type="match status" value="1"/>
</dbReference>
<dbReference type="PROSITE" id="PS50097">
    <property type="entry name" value="BTB"/>
    <property type="match status" value="1"/>
</dbReference>
<dbReference type="Gene3D" id="1.25.40.420">
    <property type="match status" value="1"/>
</dbReference>
<protein>
    <submittedName>
        <fullName evidence="3">BTB/POZ domain-containing protein 6</fullName>
    </submittedName>
</protein>
<organism evidence="3 4">
    <name type="scientific">Taenia crassiceps</name>
    <dbReference type="NCBI Taxonomy" id="6207"/>
    <lineage>
        <taxon>Eukaryota</taxon>
        <taxon>Metazoa</taxon>
        <taxon>Spiralia</taxon>
        <taxon>Lophotrochozoa</taxon>
        <taxon>Platyhelminthes</taxon>
        <taxon>Cestoda</taxon>
        <taxon>Eucestoda</taxon>
        <taxon>Cyclophyllidea</taxon>
        <taxon>Taeniidae</taxon>
        <taxon>Taenia</taxon>
    </lineage>
</organism>
<feature type="compositionally biased region" description="Polar residues" evidence="1">
    <location>
        <begin position="265"/>
        <end position="285"/>
    </location>
</feature>
<dbReference type="SMART" id="SM00225">
    <property type="entry name" value="BTB"/>
    <property type="match status" value="1"/>
</dbReference>
<dbReference type="InterPro" id="IPR038648">
    <property type="entry name" value="PHR_sf"/>
</dbReference>
<feature type="compositionally biased region" description="Basic and acidic residues" evidence="1">
    <location>
        <begin position="295"/>
        <end position="304"/>
    </location>
</feature>
<dbReference type="Gene3D" id="2.60.120.820">
    <property type="entry name" value="PHR domain"/>
    <property type="match status" value="1"/>
</dbReference>
<evidence type="ECO:0000313" key="4">
    <source>
        <dbReference type="Proteomes" id="UP001651158"/>
    </source>
</evidence>
<dbReference type="EMBL" id="JAKROA010000009">
    <property type="protein sequence ID" value="KAL5105313.1"/>
    <property type="molecule type" value="Genomic_DNA"/>
</dbReference>
<evidence type="ECO:0000313" key="3">
    <source>
        <dbReference type="EMBL" id="KAL5105313.1"/>
    </source>
</evidence>
<dbReference type="PANTHER" id="PTHR45774">
    <property type="entry name" value="BTB/POZ DOMAIN-CONTAINING"/>
    <property type="match status" value="1"/>
</dbReference>
<feature type="compositionally biased region" description="Polar residues" evidence="1">
    <location>
        <begin position="391"/>
        <end position="402"/>
    </location>
</feature>
<dbReference type="PANTHER" id="PTHR45774:SF4">
    <property type="entry name" value="AXUNDEAD, ISOFORM F"/>
    <property type="match status" value="1"/>
</dbReference>
<feature type="compositionally biased region" description="Basic and acidic residues" evidence="1">
    <location>
        <begin position="807"/>
        <end position="816"/>
    </location>
</feature>
<feature type="compositionally biased region" description="Basic and acidic residues" evidence="1">
    <location>
        <begin position="370"/>
        <end position="390"/>
    </location>
</feature>
<dbReference type="Pfam" id="PF00651">
    <property type="entry name" value="BTB"/>
    <property type="match status" value="1"/>
</dbReference>